<name>A0AAN9JY84_CANGL</name>
<keyword evidence="1" id="KW-0732">Signal</keyword>
<organism evidence="2 3">
    <name type="scientific">Canavalia gladiata</name>
    <name type="common">Sword bean</name>
    <name type="synonym">Dolichos gladiatus</name>
    <dbReference type="NCBI Taxonomy" id="3824"/>
    <lineage>
        <taxon>Eukaryota</taxon>
        <taxon>Viridiplantae</taxon>
        <taxon>Streptophyta</taxon>
        <taxon>Embryophyta</taxon>
        <taxon>Tracheophyta</taxon>
        <taxon>Spermatophyta</taxon>
        <taxon>Magnoliopsida</taxon>
        <taxon>eudicotyledons</taxon>
        <taxon>Gunneridae</taxon>
        <taxon>Pentapetalae</taxon>
        <taxon>rosids</taxon>
        <taxon>fabids</taxon>
        <taxon>Fabales</taxon>
        <taxon>Fabaceae</taxon>
        <taxon>Papilionoideae</taxon>
        <taxon>50 kb inversion clade</taxon>
        <taxon>NPAAA clade</taxon>
        <taxon>indigoferoid/millettioid clade</taxon>
        <taxon>Phaseoleae</taxon>
        <taxon>Canavalia</taxon>
    </lineage>
</organism>
<evidence type="ECO:0000313" key="3">
    <source>
        <dbReference type="Proteomes" id="UP001367508"/>
    </source>
</evidence>
<protein>
    <submittedName>
        <fullName evidence="2">Uncharacterized protein</fullName>
    </submittedName>
</protein>
<feature type="chain" id="PRO_5042983965" evidence="1">
    <location>
        <begin position="21"/>
        <end position="211"/>
    </location>
</feature>
<keyword evidence="3" id="KW-1185">Reference proteome</keyword>
<evidence type="ECO:0000313" key="2">
    <source>
        <dbReference type="EMBL" id="KAK7306493.1"/>
    </source>
</evidence>
<comment type="caution">
    <text evidence="2">The sequence shown here is derived from an EMBL/GenBank/DDBJ whole genome shotgun (WGS) entry which is preliminary data.</text>
</comment>
<dbReference type="EMBL" id="JAYMYQ010000011">
    <property type="protein sequence ID" value="KAK7306493.1"/>
    <property type="molecule type" value="Genomic_DNA"/>
</dbReference>
<sequence length="211" mass="23801">MATAMSFKFFLLLLLLPCISQEIEFGIINQFVSAFTHILGDFSLVIGNSKFLSDTWEDIQRFRSSSALASNESTPPEKYAPLLEIEILILKTRNVLPFLTNMPNSDNMNDKAMKPTTNELIKQSLPFARLLLSKSQLASLDESTCSLDEAIEEPGQKAYTYAKLAQFPKSNALSLIFLDLGDKPIMLYYSSFNFIKHTALDLGHAFFYEDM</sequence>
<proteinExistence type="predicted"/>
<dbReference type="AlphaFoldDB" id="A0AAN9JY84"/>
<gene>
    <name evidence="2" type="ORF">VNO77_44438</name>
</gene>
<accession>A0AAN9JY84</accession>
<feature type="signal peptide" evidence="1">
    <location>
        <begin position="1"/>
        <end position="20"/>
    </location>
</feature>
<reference evidence="2 3" key="1">
    <citation type="submission" date="2024-01" db="EMBL/GenBank/DDBJ databases">
        <title>The genomes of 5 underutilized Papilionoideae crops provide insights into root nodulation and disease resistanc.</title>
        <authorList>
            <person name="Jiang F."/>
        </authorList>
    </citation>
    <scope>NUCLEOTIDE SEQUENCE [LARGE SCALE GENOMIC DNA]</scope>
    <source>
        <strain evidence="2">LVBAO_FW01</strain>
        <tissue evidence="2">Leaves</tissue>
    </source>
</reference>
<dbReference type="Proteomes" id="UP001367508">
    <property type="component" value="Unassembled WGS sequence"/>
</dbReference>
<evidence type="ECO:0000256" key="1">
    <source>
        <dbReference type="SAM" id="SignalP"/>
    </source>
</evidence>